<protein>
    <submittedName>
        <fullName evidence="1">Uncharacterized protein</fullName>
    </submittedName>
</protein>
<gene>
    <name evidence="1" type="ORF">SAMN05444716_1179</name>
</gene>
<dbReference type="RefSeq" id="WP_093844531.1">
    <property type="nucleotide sequence ID" value="NZ_FPAB01000017.1"/>
</dbReference>
<proteinExistence type="predicted"/>
<evidence type="ECO:0000313" key="2">
    <source>
        <dbReference type="Proteomes" id="UP000198873"/>
    </source>
</evidence>
<sequence>METVWLVVRGEDPGATPCADREAAMRYATLKWIEDEYNGEDAEATSLRWEDDELMDDSQPDWPGTGWAVFKAPVITTNSLHR</sequence>
<evidence type="ECO:0000313" key="1">
    <source>
        <dbReference type="EMBL" id="SFT23258.1"/>
    </source>
</evidence>
<dbReference type="Proteomes" id="UP000198873">
    <property type="component" value="Unassembled WGS sequence"/>
</dbReference>
<dbReference type="AlphaFoldDB" id="A0A1I6WB97"/>
<dbReference type="EMBL" id="FPAB01000017">
    <property type="protein sequence ID" value="SFT23258.1"/>
    <property type="molecule type" value="Genomic_DNA"/>
</dbReference>
<keyword evidence="2" id="KW-1185">Reference proteome</keyword>
<organism evidence="1 2">
    <name type="scientific">Streptomyces harbinensis</name>
    <dbReference type="NCBI Taxonomy" id="1176198"/>
    <lineage>
        <taxon>Bacteria</taxon>
        <taxon>Bacillati</taxon>
        <taxon>Actinomycetota</taxon>
        <taxon>Actinomycetes</taxon>
        <taxon>Kitasatosporales</taxon>
        <taxon>Streptomycetaceae</taxon>
        <taxon>Streptomyces</taxon>
    </lineage>
</organism>
<reference evidence="2" key="1">
    <citation type="submission" date="2016-10" db="EMBL/GenBank/DDBJ databases">
        <authorList>
            <person name="Varghese N."/>
            <person name="Submissions S."/>
        </authorList>
    </citation>
    <scope>NUCLEOTIDE SEQUENCE [LARGE SCALE GENOMIC DNA]</scope>
    <source>
        <strain evidence="2">CGMCC 4.7047</strain>
    </source>
</reference>
<dbReference type="STRING" id="1176198.SAMN05444716_1179"/>
<accession>A0A1I6WB97</accession>
<name>A0A1I6WB97_9ACTN</name>